<reference evidence="1 2" key="1">
    <citation type="submission" date="2024-11" db="EMBL/GenBank/DDBJ databases">
        <title>A near-complete genome assembly of Cinchona calisaya.</title>
        <authorList>
            <person name="Lian D.C."/>
            <person name="Zhao X.W."/>
            <person name="Wei L."/>
        </authorList>
    </citation>
    <scope>NUCLEOTIDE SEQUENCE [LARGE SCALE GENOMIC DNA]</scope>
    <source>
        <tissue evidence="1">Nenye</tissue>
    </source>
</reference>
<dbReference type="Pfam" id="PF04646">
    <property type="entry name" value="DUF604"/>
    <property type="match status" value="1"/>
</dbReference>
<keyword evidence="2" id="KW-1185">Reference proteome</keyword>
<comment type="caution">
    <text evidence="1">The sequence shown here is derived from an EMBL/GenBank/DDBJ whole genome shotgun (WGS) entry which is preliminary data.</text>
</comment>
<dbReference type="Proteomes" id="UP001630127">
    <property type="component" value="Unassembled WGS sequence"/>
</dbReference>
<evidence type="ECO:0000313" key="1">
    <source>
        <dbReference type="EMBL" id="KAL3536779.1"/>
    </source>
</evidence>
<protein>
    <submittedName>
        <fullName evidence="1">Uncharacterized protein</fullName>
    </submittedName>
</protein>
<dbReference type="Gene3D" id="3.90.550.50">
    <property type="match status" value="1"/>
</dbReference>
<organism evidence="1 2">
    <name type="scientific">Cinchona calisaya</name>
    <dbReference type="NCBI Taxonomy" id="153742"/>
    <lineage>
        <taxon>Eukaryota</taxon>
        <taxon>Viridiplantae</taxon>
        <taxon>Streptophyta</taxon>
        <taxon>Embryophyta</taxon>
        <taxon>Tracheophyta</taxon>
        <taxon>Spermatophyta</taxon>
        <taxon>Magnoliopsida</taxon>
        <taxon>eudicotyledons</taxon>
        <taxon>Gunneridae</taxon>
        <taxon>Pentapetalae</taxon>
        <taxon>asterids</taxon>
        <taxon>lamiids</taxon>
        <taxon>Gentianales</taxon>
        <taxon>Rubiaceae</taxon>
        <taxon>Cinchonoideae</taxon>
        <taxon>Cinchoneae</taxon>
        <taxon>Cinchona</taxon>
    </lineage>
</organism>
<dbReference type="PANTHER" id="PTHR10811">
    <property type="entry name" value="FRINGE-RELATED"/>
    <property type="match status" value="1"/>
</dbReference>
<accession>A0ABD3B0Q6</accession>
<proteinExistence type="predicted"/>
<name>A0ABD3B0Q6_9GENT</name>
<dbReference type="AlphaFoldDB" id="A0ABD3B0Q6"/>
<dbReference type="InterPro" id="IPR006740">
    <property type="entry name" value="DUF604"/>
</dbReference>
<gene>
    <name evidence="1" type="ORF">ACH5RR_000145</name>
</gene>
<dbReference type="EMBL" id="JBJUIK010000001">
    <property type="protein sequence ID" value="KAL3536779.1"/>
    <property type="molecule type" value="Genomic_DNA"/>
</dbReference>
<sequence>MAYGGGGFVISYPLARDLEKIQDKCIEKYSELYGSDDRIQASHPITPLVSLHHHNVIMPIVPNANRLQGLQLLPMKLDSYGLVQQSICYDNNRNWTISVSLGYAVQIISGEMELPSTSFVNLYKRVDETAFTLNSRSLGKVLAKYNL</sequence>
<evidence type="ECO:0000313" key="2">
    <source>
        <dbReference type="Proteomes" id="UP001630127"/>
    </source>
</evidence>